<organism evidence="1 2">
    <name type="scientific">Rhizobium rhizogenes</name>
    <name type="common">Agrobacterium rhizogenes</name>
    <dbReference type="NCBI Taxonomy" id="359"/>
    <lineage>
        <taxon>Bacteria</taxon>
        <taxon>Pseudomonadati</taxon>
        <taxon>Pseudomonadota</taxon>
        <taxon>Alphaproteobacteria</taxon>
        <taxon>Hyphomicrobiales</taxon>
        <taxon>Rhizobiaceae</taxon>
        <taxon>Rhizobium/Agrobacterium group</taxon>
        <taxon>Rhizobium</taxon>
    </lineage>
</organism>
<protein>
    <recommendedName>
        <fullName evidence="3">Serine protease</fullName>
    </recommendedName>
</protein>
<dbReference type="AlphaFoldDB" id="A0A546X6F7"/>
<proteinExistence type="predicted"/>
<accession>A0A546X6F7</accession>
<dbReference type="RefSeq" id="WP_142843353.1">
    <property type="nucleotide sequence ID" value="NZ_SGNY01000011.1"/>
</dbReference>
<dbReference type="Proteomes" id="UP000315434">
    <property type="component" value="Unassembled WGS sequence"/>
</dbReference>
<comment type="caution">
    <text evidence="1">The sequence shown here is derived from an EMBL/GenBank/DDBJ whole genome shotgun (WGS) entry which is preliminary data.</text>
</comment>
<evidence type="ECO:0008006" key="3">
    <source>
        <dbReference type="Google" id="ProtNLM"/>
    </source>
</evidence>
<reference evidence="1 2" key="1">
    <citation type="journal article" date="2019" name="Appl. Microbiol. Biotechnol.">
        <title>Differential efficiency of wild type rhizogenic strains for rol gene transformation of plants.</title>
        <authorList>
            <person name="Desmet S."/>
            <person name="De Keyser E."/>
            <person name="Van Vaerenbergh J."/>
            <person name="Baeyen S."/>
            <person name="Van Huylenbroeck J."/>
            <person name="Geelen D."/>
            <person name="Dhooghe E."/>
        </authorList>
    </citation>
    <scope>NUCLEOTIDE SEQUENCE [LARGE SCALE GENOMIC DNA]</scope>
    <source>
        <strain evidence="1 2">GBBC3284</strain>
    </source>
</reference>
<sequence>MTVKLTKSALAVERIDPPMLKFTDPQEPTIAARCIRPLCFAAPGDEYYGLDGFELTLQDGTVARRYQFGLQGTAVLFQYRGRHFAVFTRHQIATISGETVTAFKDRMDYLVVLMDDGTDSTSIPFNTYLFSPEANEDESDYVIGMVEYEMLPAYSREQFFPVERRLTGRAGDLALASGLPSHLQRMVMENGGMRIHPICKSGDLASRNIFGVLRYPEDAQPLDGMSGGAVFVTRLASDGHSFEIFLDGIIQRGGGGYVRYLGLETILNRIDGHLAERNSRFR</sequence>
<evidence type="ECO:0000313" key="2">
    <source>
        <dbReference type="Proteomes" id="UP000315434"/>
    </source>
</evidence>
<name>A0A546X6F7_RHIRH</name>
<evidence type="ECO:0000313" key="1">
    <source>
        <dbReference type="EMBL" id="TRA96332.1"/>
    </source>
</evidence>
<gene>
    <name evidence="1" type="ORF">EXN68_24545</name>
</gene>
<dbReference type="OrthoDB" id="8410447at2"/>
<dbReference type="EMBL" id="SGNY01000011">
    <property type="protein sequence ID" value="TRA96332.1"/>
    <property type="molecule type" value="Genomic_DNA"/>
</dbReference>